<protein>
    <submittedName>
        <fullName evidence="1">Uncharacterized protein</fullName>
    </submittedName>
</protein>
<dbReference type="KEGG" id="daur:Daura_08440"/>
<accession>A0A9Q9IMS7</accession>
<name>A0A9Q9IMS7_9ACTN</name>
<organism evidence="1 2">
    <name type="scientific">Dactylosporangium aurantiacum</name>
    <dbReference type="NCBI Taxonomy" id="35754"/>
    <lineage>
        <taxon>Bacteria</taxon>
        <taxon>Bacillati</taxon>
        <taxon>Actinomycetota</taxon>
        <taxon>Actinomycetes</taxon>
        <taxon>Micromonosporales</taxon>
        <taxon>Micromonosporaceae</taxon>
        <taxon>Dactylosporangium</taxon>
    </lineage>
</organism>
<gene>
    <name evidence="1" type="ORF">Daura_08440</name>
</gene>
<reference evidence="1" key="1">
    <citation type="submission" date="2021-04" db="EMBL/GenBank/DDBJ databases">
        <title>Dactylosporangium aurantiacum NRRL B-8018 full assembly.</title>
        <authorList>
            <person name="Hartkoorn R.C."/>
            <person name="Beaudoing E."/>
            <person name="Hot D."/>
        </authorList>
    </citation>
    <scope>NUCLEOTIDE SEQUENCE</scope>
    <source>
        <strain evidence="1">NRRL B-8018</strain>
    </source>
</reference>
<sequence length="63" mass="6912">MTQTGDRPEPDVTAVLLDALKRAADAHHAYEAETGTPDADWPAWYAAHMAGTLRDAGYRLERS</sequence>
<dbReference type="OrthoDB" id="5076530at2"/>
<evidence type="ECO:0000313" key="1">
    <source>
        <dbReference type="EMBL" id="UWZ56194.1"/>
    </source>
</evidence>
<dbReference type="RefSeq" id="WP_033357935.1">
    <property type="nucleotide sequence ID" value="NZ_CP073767.1"/>
</dbReference>
<evidence type="ECO:0000313" key="2">
    <source>
        <dbReference type="Proteomes" id="UP001058003"/>
    </source>
</evidence>
<dbReference type="Proteomes" id="UP001058003">
    <property type="component" value="Chromosome"/>
</dbReference>
<dbReference type="EMBL" id="CP073767">
    <property type="protein sequence ID" value="UWZ56194.1"/>
    <property type="molecule type" value="Genomic_DNA"/>
</dbReference>
<proteinExistence type="predicted"/>
<keyword evidence="2" id="KW-1185">Reference proteome</keyword>
<dbReference type="AlphaFoldDB" id="A0A9Q9IMS7"/>